<dbReference type="Proteomes" id="UP000825935">
    <property type="component" value="Chromosome 8"/>
</dbReference>
<evidence type="ECO:0000313" key="3">
    <source>
        <dbReference type="EMBL" id="KAH7431874.1"/>
    </source>
</evidence>
<sequence>MAFSFTLSELQAELRALGCDGVPDHVILSLLSNLSPPCSLTPPPCSSSASLDSSGFDTEASSSTTFSLPQFHERPKAPNSGPCGGFTDSSTEFVDTRSDNRALCQKNYHDKVKARHLRLDNRISACALTEAPLCEGGNGCLESTEEKSVFYSASNARRRKGSASPKAKSRPRSMIRQKLSRRPSSDEIIEHYWISVGQEHMRAMNKSNGKKERLTRFSDRDLQNFYSMNGKIQGKTGYKTLIEKVEQCEDELQCLTRRLKAQQFEKQWLSQAARYAGGATEGQAEAGLQVDNPIQDVDSVTSGKHVQGPHNRARSSIISAENAHTITEITGEGFKRLSLEDVKACLGAPLEDQISFPEGNISDDCRKDRLRKPLDTVCSSEPTVNHEQRHISSNKGRLCKPLDTICSSESTVHHDQGRITSNEATRNLLSDFVQSCQSTSCTDQKGFSQMERIVADSSEISIQDPDDVHSPESTYDYIQECMQTDQSCDAGAVTVQVFTDTACDDLNSSTSNSIQVCQEKPCNSAAISQEGCEELIDKLMNETHLLETEVTGIVLETVCNGGSDLQIDKDMDEPCSLEKEAVGTPFVSEKDLEVSMQYQDQKVTVSDLNSEQVIGAVSSTCNKPTTTTYRRLRSSGDLKTSASQIGSPHSSPRRHPHSILQNQKRRAGKIDRVARYAEMQKLWKKDAFLVANEAGGKRKAIQNFHHRFSTLHST</sequence>
<accession>A0A8T2UF15</accession>
<reference evidence="3" key="1">
    <citation type="submission" date="2021-08" db="EMBL/GenBank/DDBJ databases">
        <title>WGS assembly of Ceratopteris richardii.</title>
        <authorList>
            <person name="Marchant D.B."/>
            <person name="Chen G."/>
            <person name="Jenkins J."/>
            <person name="Shu S."/>
            <person name="Leebens-Mack J."/>
            <person name="Grimwood J."/>
            <person name="Schmutz J."/>
            <person name="Soltis P."/>
            <person name="Soltis D."/>
            <person name="Chen Z.-H."/>
        </authorList>
    </citation>
    <scope>NUCLEOTIDE SEQUENCE</scope>
    <source>
        <strain evidence="3">Whitten #5841</strain>
        <tissue evidence="3">Leaf</tissue>
    </source>
</reference>
<dbReference type="AlphaFoldDB" id="A0A8T2UF15"/>
<organism evidence="3 4">
    <name type="scientific">Ceratopteris richardii</name>
    <name type="common">Triangle waterfern</name>
    <dbReference type="NCBI Taxonomy" id="49495"/>
    <lineage>
        <taxon>Eukaryota</taxon>
        <taxon>Viridiplantae</taxon>
        <taxon>Streptophyta</taxon>
        <taxon>Embryophyta</taxon>
        <taxon>Tracheophyta</taxon>
        <taxon>Polypodiopsida</taxon>
        <taxon>Polypodiidae</taxon>
        <taxon>Polypodiales</taxon>
        <taxon>Pteridineae</taxon>
        <taxon>Pteridaceae</taxon>
        <taxon>Parkerioideae</taxon>
        <taxon>Ceratopteris</taxon>
    </lineage>
</organism>
<evidence type="ECO:0000313" key="4">
    <source>
        <dbReference type="Proteomes" id="UP000825935"/>
    </source>
</evidence>
<feature type="coiled-coil region" evidence="1">
    <location>
        <begin position="238"/>
        <end position="265"/>
    </location>
</feature>
<feature type="compositionally biased region" description="Polar residues" evidence="2">
    <location>
        <begin position="55"/>
        <end position="68"/>
    </location>
</feature>
<dbReference type="EMBL" id="CM035413">
    <property type="protein sequence ID" value="KAH7431874.1"/>
    <property type="molecule type" value="Genomic_DNA"/>
</dbReference>
<keyword evidence="4" id="KW-1185">Reference proteome</keyword>
<dbReference type="OrthoDB" id="1997983at2759"/>
<evidence type="ECO:0000256" key="1">
    <source>
        <dbReference type="SAM" id="Coils"/>
    </source>
</evidence>
<feature type="compositionally biased region" description="Polar residues" evidence="2">
    <location>
        <begin position="637"/>
        <end position="646"/>
    </location>
</feature>
<feature type="region of interest" description="Disordered" evidence="2">
    <location>
        <begin position="154"/>
        <end position="181"/>
    </location>
</feature>
<feature type="compositionally biased region" description="Basic residues" evidence="2">
    <location>
        <begin position="156"/>
        <end position="181"/>
    </location>
</feature>
<feature type="region of interest" description="Disordered" evidence="2">
    <location>
        <begin position="50"/>
        <end position="83"/>
    </location>
</feature>
<feature type="compositionally biased region" description="Basic residues" evidence="2">
    <location>
        <begin position="651"/>
        <end position="667"/>
    </location>
</feature>
<comment type="caution">
    <text evidence="3">The sequence shown here is derived from an EMBL/GenBank/DDBJ whole genome shotgun (WGS) entry which is preliminary data.</text>
</comment>
<feature type="region of interest" description="Disordered" evidence="2">
    <location>
        <begin position="626"/>
        <end position="667"/>
    </location>
</feature>
<keyword evidence="1" id="KW-0175">Coiled coil</keyword>
<evidence type="ECO:0000256" key="2">
    <source>
        <dbReference type="SAM" id="MobiDB-lite"/>
    </source>
</evidence>
<proteinExistence type="predicted"/>
<gene>
    <name evidence="3" type="ORF">KP509_08G070800</name>
</gene>
<protein>
    <submittedName>
        <fullName evidence="3">Uncharacterized protein</fullName>
    </submittedName>
</protein>
<name>A0A8T2UF15_CERRI</name>